<dbReference type="EMBL" id="CP144751">
    <property type="protein sequence ID" value="WVZ83781.1"/>
    <property type="molecule type" value="Genomic_DNA"/>
</dbReference>
<dbReference type="PANTHER" id="PTHR11926">
    <property type="entry name" value="GLUCOSYL/GLUCURONOSYL TRANSFERASES"/>
    <property type="match status" value="1"/>
</dbReference>
<dbReference type="FunFam" id="3.40.50.2000:FF:000056">
    <property type="entry name" value="Glycosyltransferase"/>
    <property type="match status" value="1"/>
</dbReference>
<dbReference type="InterPro" id="IPR035595">
    <property type="entry name" value="UDP_glycos_trans_CS"/>
</dbReference>
<gene>
    <name evidence="6" type="ORF">U9M48_030886</name>
</gene>
<keyword evidence="3 4" id="KW-0808">Transferase</keyword>
<evidence type="ECO:0000256" key="4">
    <source>
        <dbReference type="RuleBase" id="RU003718"/>
    </source>
</evidence>
<dbReference type="InterPro" id="IPR002213">
    <property type="entry name" value="UDP_glucos_trans"/>
</dbReference>
<keyword evidence="2 4" id="KW-0328">Glycosyltransferase</keyword>
<evidence type="ECO:0000256" key="2">
    <source>
        <dbReference type="ARBA" id="ARBA00022676"/>
    </source>
</evidence>
<dbReference type="FunFam" id="3.40.50.2000:FF:000065">
    <property type="entry name" value="Glycosyltransferase"/>
    <property type="match status" value="1"/>
</dbReference>
<dbReference type="Proteomes" id="UP001341281">
    <property type="component" value="Chromosome 07"/>
</dbReference>
<evidence type="ECO:0000313" key="7">
    <source>
        <dbReference type="Proteomes" id="UP001341281"/>
    </source>
</evidence>
<dbReference type="EC" id="2.4.1.-" evidence="5"/>
<organism evidence="6 7">
    <name type="scientific">Paspalum notatum var. saurae</name>
    <dbReference type="NCBI Taxonomy" id="547442"/>
    <lineage>
        <taxon>Eukaryota</taxon>
        <taxon>Viridiplantae</taxon>
        <taxon>Streptophyta</taxon>
        <taxon>Embryophyta</taxon>
        <taxon>Tracheophyta</taxon>
        <taxon>Spermatophyta</taxon>
        <taxon>Magnoliopsida</taxon>
        <taxon>Liliopsida</taxon>
        <taxon>Poales</taxon>
        <taxon>Poaceae</taxon>
        <taxon>PACMAD clade</taxon>
        <taxon>Panicoideae</taxon>
        <taxon>Andropogonodae</taxon>
        <taxon>Paspaleae</taxon>
        <taxon>Paspalinae</taxon>
        <taxon>Paspalum</taxon>
    </lineage>
</organism>
<proteinExistence type="inferred from homology"/>
<sequence length="489" mass="53447">MASLSEPQPAKPHVLLIPYPALGHVNPFLKLAKALHMRGFHATFVHTEYNHGRLLRARGASAFDAGAEGLRFETIPDGLAPSGLDATQDIWALCEATRRTGPAAVRELVERLNRTDGVPPVRCVIADGSMGYVVHVAKEMGLPAYLFFTPSGCGFLAKLNFDQLVKRGYVPFKDESCFTNGYLDTPVDWIAGMLPSARLRDLPTFIRTMDPDDTMLTINIKQCELDSPAADGILLNTFDDLERRSLDAIRARLPNTFTVGPLGPEFSPPWYLPSLTSSLWKDDDRCVAWLDRFAGDQGTVVYVNFGSITVVTSEQMDEFAWGLAASGCPFLWVVRPDMVRGGWALPEGFASEVAGRGLTVPWCDQEAVLEHPATGGFLSHCGWNSTLESLRAGVPLLCWPFFSEQVTNCRYACDDWGIGLEMPHEVGVGRHQVEAAVRELMVGAEGTRGAAARSRAAAWKEKAKVAVAPGGSSHVNLDKFIQEIVRGKC</sequence>
<dbReference type="Gene3D" id="3.40.50.2000">
    <property type="entry name" value="Glycogen Phosphorylase B"/>
    <property type="match status" value="2"/>
</dbReference>
<evidence type="ECO:0000256" key="1">
    <source>
        <dbReference type="ARBA" id="ARBA00009995"/>
    </source>
</evidence>
<dbReference type="GO" id="GO:0080044">
    <property type="term" value="F:quercetin 7-O-glucosyltransferase activity"/>
    <property type="evidence" value="ECO:0007669"/>
    <property type="project" value="TreeGrafter"/>
</dbReference>
<dbReference type="CDD" id="cd03784">
    <property type="entry name" value="GT1_Gtf-like"/>
    <property type="match status" value="1"/>
</dbReference>
<dbReference type="GO" id="GO:0080043">
    <property type="term" value="F:quercetin 3-O-glucosyltransferase activity"/>
    <property type="evidence" value="ECO:0007669"/>
    <property type="project" value="TreeGrafter"/>
</dbReference>
<accession>A0AAQ3X3R6</accession>
<protein>
    <recommendedName>
        <fullName evidence="5">Glycosyltransferase</fullName>
        <ecNumber evidence="5">2.4.1.-</ecNumber>
    </recommendedName>
</protein>
<dbReference type="SUPFAM" id="SSF53756">
    <property type="entry name" value="UDP-Glycosyltransferase/glycogen phosphorylase"/>
    <property type="match status" value="1"/>
</dbReference>
<comment type="similarity">
    <text evidence="1 4">Belongs to the UDP-glycosyltransferase family.</text>
</comment>
<dbReference type="PROSITE" id="PS00375">
    <property type="entry name" value="UDPGT"/>
    <property type="match status" value="1"/>
</dbReference>
<keyword evidence="7" id="KW-1185">Reference proteome</keyword>
<evidence type="ECO:0000256" key="5">
    <source>
        <dbReference type="RuleBase" id="RU362057"/>
    </source>
</evidence>
<evidence type="ECO:0000313" key="6">
    <source>
        <dbReference type="EMBL" id="WVZ83781.1"/>
    </source>
</evidence>
<name>A0AAQ3X3R6_PASNO</name>
<evidence type="ECO:0000256" key="3">
    <source>
        <dbReference type="ARBA" id="ARBA00022679"/>
    </source>
</evidence>
<dbReference type="AlphaFoldDB" id="A0AAQ3X3R6"/>
<dbReference type="Pfam" id="PF00201">
    <property type="entry name" value="UDPGT"/>
    <property type="match status" value="1"/>
</dbReference>
<reference evidence="6 7" key="1">
    <citation type="submission" date="2024-02" db="EMBL/GenBank/DDBJ databases">
        <title>High-quality chromosome-scale genome assembly of Pensacola bahiagrass (Paspalum notatum Flugge var. saurae).</title>
        <authorList>
            <person name="Vega J.M."/>
            <person name="Podio M."/>
            <person name="Orjuela J."/>
            <person name="Siena L.A."/>
            <person name="Pessino S.C."/>
            <person name="Combes M.C."/>
            <person name="Mariac C."/>
            <person name="Albertini E."/>
            <person name="Pupilli F."/>
            <person name="Ortiz J.P.A."/>
            <person name="Leblanc O."/>
        </authorList>
    </citation>
    <scope>NUCLEOTIDE SEQUENCE [LARGE SCALE GENOMIC DNA]</scope>
    <source>
        <strain evidence="6">R1</strain>
        <tissue evidence="6">Leaf</tissue>
    </source>
</reference>
<dbReference type="PANTHER" id="PTHR11926:SF970">
    <property type="entry name" value="GLYCOSYLTRANSFERASE"/>
    <property type="match status" value="1"/>
</dbReference>